<dbReference type="PIRSF" id="PIRSF015921">
    <property type="entry name" value="FA_sphinglp_des"/>
    <property type="match status" value="1"/>
</dbReference>
<evidence type="ECO:0000256" key="13">
    <source>
        <dbReference type="ARBA" id="ARBA00023002"/>
    </source>
</evidence>
<feature type="transmembrane region" description="Helical" evidence="18">
    <location>
        <begin position="208"/>
        <end position="227"/>
    </location>
</feature>
<comment type="pathway">
    <text evidence="3">Lipid metabolism; sphingolipid metabolism.</text>
</comment>
<feature type="domain" description="Cytochrome b5 heme-binding" evidence="19">
    <location>
        <begin position="7"/>
        <end position="82"/>
    </location>
</feature>
<keyword evidence="8" id="KW-0349">Heme</keyword>
<reference evidence="20" key="1">
    <citation type="journal article" date="2019" name="G3 (Bethesda)">
        <title>Genome Assemblies of Two Rare Opportunistic Yeast Pathogens: Diutina rugosa (syn. Candida rugosa) and Trichomonascus ciferrii (syn. Candida ciferrii).</title>
        <authorList>
            <person name="Mixao V."/>
            <person name="Saus E."/>
            <person name="Hansen A.P."/>
            <person name="Lass-Florl C."/>
            <person name="Gabaldon T."/>
        </authorList>
    </citation>
    <scope>NUCLEOTIDE SEQUENCE</scope>
    <source>
        <strain evidence="20">CBS 4856</strain>
    </source>
</reference>
<dbReference type="PROSITE" id="PS50255">
    <property type="entry name" value="CYTOCHROME_B5_2"/>
    <property type="match status" value="1"/>
</dbReference>
<comment type="similarity">
    <text evidence="5">Belongs to the fatty acid desaturase type 1 family.</text>
</comment>
<comment type="catalytic activity">
    <reaction evidence="17">
        <text>an N-acylsphing-4-enine + 2 Fe(II)-[cytochrome b5] + O2 + 2 H(+) = a (4E,8E)-4-sphinga-4,8-dienine ceramide + 2 Fe(III)-[cytochrome b5] + 2 H2O</text>
        <dbReference type="Rhea" id="RHEA:46280"/>
        <dbReference type="Rhea" id="RHEA-COMP:10438"/>
        <dbReference type="Rhea" id="RHEA-COMP:10439"/>
        <dbReference type="ChEBI" id="CHEBI:15377"/>
        <dbReference type="ChEBI" id="CHEBI:15378"/>
        <dbReference type="ChEBI" id="CHEBI:15379"/>
        <dbReference type="ChEBI" id="CHEBI:29033"/>
        <dbReference type="ChEBI" id="CHEBI:29034"/>
        <dbReference type="ChEBI" id="CHEBI:52639"/>
        <dbReference type="ChEBI" id="CHEBI:85953"/>
        <dbReference type="EC" id="1.14.19.18"/>
    </reaction>
</comment>
<dbReference type="Proteomes" id="UP000761534">
    <property type="component" value="Unassembled WGS sequence"/>
</dbReference>
<dbReference type="Gene3D" id="3.10.120.10">
    <property type="entry name" value="Cytochrome b5-like heme/steroid binding domain"/>
    <property type="match status" value="1"/>
</dbReference>
<dbReference type="PANTHER" id="PTHR19353">
    <property type="entry name" value="FATTY ACID DESATURASE 2"/>
    <property type="match status" value="1"/>
</dbReference>
<dbReference type="EMBL" id="SWFS01000099">
    <property type="protein sequence ID" value="KAA8916414.1"/>
    <property type="molecule type" value="Genomic_DNA"/>
</dbReference>
<comment type="subcellular location">
    <subcellularLocation>
        <location evidence="2">Membrane</location>
        <topology evidence="2">Multi-pass membrane protein</topology>
    </subcellularLocation>
</comment>
<proteinExistence type="inferred from homology"/>
<evidence type="ECO:0000256" key="2">
    <source>
        <dbReference type="ARBA" id="ARBA00004141"/>
    </source>
</evidence>
<keyword evidence="14" id="KW-0408">Iron</keyword>
<dbReference type="GO" id="GO:0016020">
    <property type="term" value="C:membrane"/>
    <property type="evidence" value="ECO:0007669"/>
    <property type="project" value="UniProtKB-SubCell"/>
</dbReference>
<feature type="transmembrane region" description="Helical" evidence="18">
    <location>
        <begin position="247"/>
        <end position="265"/>
    </location>
</feature>
<dbReference type="InterPro" id="IPR005804">
    <property type="entry name" value="FA_desaturase_dom"/>
</dbReference>
<dbReference type="EC" id="1.14.19.18" evidence="6"/>
<dbReference type="PANTHER" id="PTHR19353:SF30">
    <property type="entry name" value="DELTA 8-(E)-SPHINGOLIPID DESATURASE"/>
    <property type="match status" value="1"/>
</dbReference>
<evidence type="ECO:0000256" key="4">
    <source>
        <dbReference type="ARBA" id="ARBA00004991"/>
    </source>
</evidence>
<dbReference type="SUPFAM" id="SSF55856">
    <property type="entry name" value="Cytochrome b5-like heme/steroid binding domain"/>
    <property type="match status" value="1"/>
</dbReference>
<evidence type="ECO:0000256" key="3">
    <source>
        <dbReference type="ARBA" id="ARBA00004760"/>
    </source>
</evidence>
<dbReference type="Pfam" id="PF00173">
    <property type="entry name" value="Cyt-b5"/>
    <property type="match status" value="1"/>
</dbReference>
<organism evidence="20 21">
    <name type="scientific">Trichomonascus ciferrii</name>
    <dbReference type="NCBI Taxonomy" id="44093"/>
    <lineage>
        <taxon>Eukaryota</taxon>
        <taxon>Fungi</taxon>
        <taxon>Dikarya</taxon>
        <taxon>Ascomycota</taxon>
        <taxon>Saccharomycotina</taxon>
        <taxon>Dipodascomycetes</taxon>
        <taxon>Dipodascales</taxon>
        <taxon>Trichomonascaceae</taxon>
        <taxon>Trichomonascus</taxon>
        <taxon>Trichomonascus ciferrii complex</taxon>
    </lineage>
</organism>
<keyword evidence="9 18" id="KW-0812">Transmembrane</keyword>
<evidence type="ECO:0000256" key="12">
    <source>
        <dbReference type="ARBA" id="ARBA00022989"/>
    </source>
</evidence>
<evidence type="ECO:0000256" key="8">
    <source>
        <dbReference type="ARBA" id="ARBA00022617"/>
    </source>
</evidence>
<dbReference type="SMART" id="SM01117">
    <property type="entry name" value="Cyt-b5"/>
    <property type="match status" value="1"/>
</dbReference>
<keyword evidence="12 18" id="KW-1133">Transmembrane helix</keyword>
<evidence type="ECO:0000313" key="21">
    <source>
        <dbReference type="Proteomes" id="UP000761534"/>
    </source>
</evidence>
<dbReference type="VEuPathDB" id="FungiDB:TRICI_001409"/>
<keyword evidence="21" id="KW-1185">Reference proteome</keyword>
<evidence type="ECO:0000256" key="7">
    <source>
        <dbReference type="ARBA" id="ARBA00016939"/>
    </source>
</evidence>
<evidence type="ECO:0000256" key="15">
    <source>
        <dbReference type="ARBA" id="ARBA00023098"/>
    </source>
</evidence>
<dbReference type="AlphaFoldDB" id="A0A642VCL5"/>
<gene>
    <name evidence="20" type="ORF">TRICI_001409</name>
</gene>
<dbReference type="UniPathway" id="UPA00222"/>
<feature type="transmembrane region" description="Helical" evidence="18">
    <location>
        <begin position="359"/>
        <end position="379"/>
    </location>
</feature>
<keyword evidence="15" id="KW-0443">Lipid metabolism</keyword>
<evidence type="ECO:0000313" key="20">
    <source>
        <dbReference type="EMBL" id="KAA8916414.1"/>
    </source>
</evidence>
<evidence type="ECO:0000256" key="14">
    <source>
        <dbReference type="ARBA" id="ARBA00023004"/>
    </source>
</evidence>
<dbReference type="OrthoDB" id="260091at2759"/>
<comment type="pathway">
    <text evidence="4">Sphingolipid metabolism.</text>
</comment>
<dbReference type="CDD" id="cd03506">
    <property type="entry name" value="Delta6-FADS-like"/>
    <property type="match status" value="1"/>
</dbReference>
<evidence type="ECO:0000256" key="1">
    <source>
        <dbReference type="ARBA" id="ARBA00002593"/>
    </source>
</evidence>
<evidence type="ECO:0000256" key="5">
    <source>
        <dbReference type="ARBA" id="ARBA00009295"/>
    </source>
</evidence>
<dbReference type="Pfam" id="PF00487">
    <property type="entry name" value="FA_desaturase"/>
    <property type="match status" value="1"/>
</dbReference>
<evidence type="ECO:0000256" key="9">
    <source>
        <dbReference type="ARBA" id="ARBA00022692"/>
    </source>
</evidence>
<evidence type="ECO:0000256" key="18">
    <source>
        <dbReference type="SAM" id="Phobius"/>
    </source>
</evidence>
<name>A0A642VCL5_9ASCO</name>
<keyword evidence="11" id="KW-0746">Sphingolipid metabolism</keyword>
<accession>A0A642VCL5</accession>
<dbReference type="GO" id="GO:0046872">
    <property type="term" value="F:metal ion binding"/>
    <property type="evidence" value="ECO:0007669"/>
    <property type="project" value="UniProtKB-KW"/>
</dbReference>
<comment type="function">
    <text evidence="1">Delta(8)-fatty-acid desaturase which introduces a double bond at the 8-position in the long-chain base (LCB) of ceramides. Required for the formation of the di-unsaturated sphingoid base (E,E)-sphinga-4,8-dienine during glucosylceramide (GluCer) biosynthesis.</text>
</comment>
<evidence type="ECO:0000256" key="10">
    <source>
        <dbReference type="ARBA" id="ARBA00022723"/>
    </source>
</evidence>
<keyword evidence="13" id="KW-0560">Oxidoreductase</keyword>
<feature type="transmembrane region" description="Helical" evidence="18">
    <location>
        <begin position="391"/>
        <end position="410"/>
    </location>
</feature>
<dbReference type="GO" id="GO:0016717">
    <property type="term" value="F:oxidoreductase activity, acting on paired donors, with oxidation of a pair of donors resulting in the reduction of molecular oxygen to two molecules of water"/>
    <property type="evidence" value="ECO:0007669"/>
    <property type="project" value="TreeGrafter"/>
</dbReference>
<dbReference type="InterPro" id="IPR036400">
    <property type="entry name" value="Cyt_B5-like_heme/steroid_sf"/>
</dbReference>
<dbReference type="GO" id="GO:0006665">
    <property type="term" value="P:sphingolipid metabolic process"/>
    <property type="evidence" value="ECO:0007669"/>
    <property type="project" value="UniProtKB-UniPathway"/>
</dbReference>
<evidence type="ECO:0000256" key="17">
    <source>
        <dbReference type="ARBA" id="ARBA00047420"/>
    </source>
</evidence>
<keyword evidence="16 18" id="KW-0472">Membrane</keyword>
<comment type="caution">
    <text evidence="20">The sequence shown here is derived from an EMBL/GenBank/DDBJ whole genome shotgun (WGS) entry which is preliminary data.</text>
</comment>
<keyword evidence="10" id="KW-0479">Metal-binding</keyword>
<dbReference type="InterPro" id="IPR012171">
    <property type="entry name" value="Fatty_acid_desaturase"/>
</dbReference>
<protein>
    <recommendedName>
        <fullName evidence="7">Delta 8-(E)-sphingolipid desaturase</fullName>
        <ecNumber evidence="6">1.14.19.18</ecNumber>
    </recommendedName>
</protein>
<evidence type="ECO:0000256" key="16">
    <source>
        <dbReference type="ARBA" id="ARBA00023136"/>
    </source>
</evidence>
<evidence type="ECO:0000259" key="19">
    <source>
        <dbReference type="PROSITE" id="PS50255"/>
    </source>
</evidence>
<evidence type="ECO:0000256" key="6">
    <source>
        <dbReference type="ARBA" id="ARBA00012019"/>
    </source>
</evidence>
<dbReference type="InterPro" id="IPR001199">
    <property type="entry name" value="Cyt_B5-like_heme/steroid-bd"/>
</dbReference>
<sequence length="527" mass="61029">MSAARKARLLSRSDIEARIAAGEVIVIYHGRALKLNSWLARHPGGDKAVLHKVGKDASDEMDVFHSDETLKTVGAYQIGVVQEPWKNFTPPIQGGKFRTKEEIEMDEGVDLSDADSTSGSAEVHYKSIDERLIEEYDHARYTEDVQKFPELDYETQQMIVEKFRQMHREFVNEGYFQCNYWGYFREGCRISTLLFLAWYFFGYRENPMGLCWLFLSAVCLGLAWHQLAFIVHDAGHLGITHNYQIDNVIGAVVASYMGGLSVGWWKRNHNVHHIVTNDPVNDPDIQHLPFFAVSSRLLGSITSTFYEKVLHYDAFAKLLIPIQHYTYYPILCFGRFNLYRLSWEYLLLGLGPRRGKGAWFRYFELVGLSFFCYWFFYRVVACSLHTAGERWLYVMVSHIVTMPLHVQITLSHFAMSTSNLSEDEAFAQRQLRTTMDVDCPPWFDYAHGGLQFQVIHHLFPRMPRHNLRAAQRKVIKYCDEVGLEYCIYGFTKGNKYVISKLGDIAKQARIMAECNKFCKQEMLHTKA</sequence>
<evidence type="ECO:0000256" key="11">
    <source>
        <dbReference type="ARBA" id="ARBA00022919"/>
    </source>
</evidence>